<dbReference type="PANTHER" id="PTHR33121:SF70">
    <property type="entry name" value="SIGNALING PROTEIN YKOW"/>
    <property type="match status" value="1"/>
</dbReference>
<dbReference type="SMART" id="SM00052">
    <property type="entry name" value="EAL"/>
    <property type="match status" value="1"/>
</dbReference>
<dbReference type="SUPFAM" id="SSF141868">
    <property type="entry name" value="EAL domain-like"/>
    <property type="match status" value="1"/>
</dbReference>
<evidence type="ECO:0000259" key="1">
    <source>
        <dbReference type="PROSITE" id="PS50883"/>
    </source>
</evidence>
<dbReference type="Gene3D" id="3.20.20.450">
    <property type="entry name" value="EAL domain"/>
    <property type="match status" value="1"/>
</dbReference>
<evidence type="ECO:0000313" key="3">
    <source>
        <dbReference type="EMBL" id="TYK66142.1"/>
    </source>
</evidence>
<dbReference type="SMART" id="SM00267">
    <property type="entry name" value="GGDEF"/>
    <property type="match status" value="1"/>
</dbReference>
<dbReference type="EMBL" id="PJAI02000006">
    <property type="protein sequence ID" value="TYK66142.1"/>
    <property type="molecule type" value="Genomic_DNA"/>
</dbReference>
<reference evidence="3 4" key="1">
    <citation type="submission" date="2019-08" db="EMBL/GenBank/DDBJ databases">
        <title>Microbe sample from Colwellia echini.</title>
        <authorList>
            <person name="Christiansen L."/>
            <person name="Pathiraja D."/>
            <person name="Schultz-Johansen M."/>
            <person name="Choi I.-G."/>
            <person name="Stougaard P."/>
        </authorList>
    </citation>
    <scope>NUCLEOTIDE SEQUENCE [LARGE SCALE GENOMIC DNA]</scope>
    <source>
        <strain evidence="3 4">A3</strain>
    </source>
</reference>
<dbReference type="Pfam" id="PF00563">
    <property type="entry name" value="EAL"/>
    <property type="match status" value="1"/>
</dbReference>
<dbReference type="PROSITE" id="PS50883">
    <property type="entry name" value="EAL"/>
    <property type="match status" value="1"/>
</dbReference>
<dbReference type="InterPro" id="IPR000160">
    <property type="entry name" value="GGDEF_dom"/>
</dbReference>
<dbReference type="CDD" id="cd01949">
    <property type="entry name" value="GGDEF"/>
    <property type="match status" value="1"/>
</dbReference>
<evidence type="ECO:0000259" key="2">
    <source>
        <dbReference type="PROSITE" id="PS50887"/>
    </source>
</evidence>
<dbReference type="InterPro" id="IPR050706">
    <property type="entry name" value="Cyclic-di-GMP_PDE-like"/>
</dbReference>
<protein>
    <submittedName>
        <fullName evidence="3">Bifunctional diguanylate cyclase/phosphodiesterase</fullName>
    </submittedName>
</protein>
<dbReference type="PANTHER" id="PTHR33121">
    <property type="entry name" value="CYCLIC DI-GMP PHOSPHODIESTERASE PDEF"/>
    <property type="match status" value="1"/>
</dbReference>
<keyword evidence="4" id="KW-1185">Reference proteome</keyword>
<dbReference type="NCBIfam" id="TIGR00254">
    <property type="entry name" value="GGDEF"/>
    <property type="match status" value="1"/>
</dbReference>
<dbReference type="InterPro" id="IPR029787">
    <property type="entry name" value="Nucleotide_cyclase"/>
</dbReference>
<dbReference type="Proteomes" id="UP000815846">
    <property type="component" value="Unassembled WGS sequence"/>
</dbReference>
<gene>
    <name evidence="3" type="ORF">CWS31_007705</name>
</gene>
<organism evidence="3 4">
    <name type="scientific">Colwellia echini</name>
    <dbReference type="NCBI Taxonomy" id="1982103"/>
    <lineage>
        <taxon>Bacteria</taxon>
        <taxon>Pseudomonadati</taxon>
        <taxon>Pseudomonadota</taxon>
        <taxon>Gammaproteobacteria</taxon>
        <taxon>Alteromonadales</taxon>
        <taxon>Colwelliaceae</taxon>
        <taxon>Colwellia</taxon>
    </lineage>
</organism>
<dbReference type="InterPro" id="IPR001633">
    <property type="entry name" value="EAL_dom"/>
</dbReference>
<proteinExistence type="predicted"/>
<dbReference type="CDD" id="cd01948">
    <property type="entry name" value="EAL"/>
    <property type="match status" value="1"/>
</dbReference>
<name>A0ABY3MYR6_9GAMM</name>
<feature type="domain" description="EAL" evidence="1">
    <location>
        <begin position="186"/>
        <end position="445"/>
    </location>
</feature>
<sequence>MSDDTEDKSRIDTLTQLPTRAFGRQLVEKILLKDDVQKVQVIICEISRFGQMSDSIGNALADKVLAKVARRLSKVFINTLCIYRTHGDHFCLVFAGDVDLPEEIERLQDFAQRPFVISGQVIVLSVRIGAAINEVKDTSFSDTMHAAEAALHFANNGGLKICMFEPFMLEKAKTSHQIANDLRCALITNSLELYSAINSEEFYLVYQPIYSIALDKVTGFEALLRWNHPERGIVPPNNFISIAEEIGVMDVLGDWILRKACLDIVKLQQASQQTDLMININVSPVQFLNPGILINSLEAAISESGIAPQLVRVEITESSEFIDSMPSTLKKIRALGCEIAIDDFGTGYSSIVQLTKLPLNLIKVDRSFVFQLDSQDPEKSSQALLIARGVYGLAHALGLNVITEGVETAEQLAIVTKLGADLIQGFYYAKPMYESEMLPYLQQTIISA</sequence>
<dbReference type="PROSITE" id="PS50887">
    <property type="entry name" value="GGDEF"/>
    <property type="match status" value="1"/>
</dbReference>
<dbReference type="Pfam" id="PF00990">
    <property type="entry name" value="GGDEF"/>
    <property type="match status" value="1"/>
</dbReference>
<accession>A0ABY3MYR6</accession>
<feature type="domain" description="GGDEF" evidence="2">
    <location>
        <begin position="37"/>
        <end position="166"/>
    </location>
</feature>
<dbReference type="SUPFAM" id="SSF55073">
    <property type="entry name" value="Nucleotide cyclase"/>
    <property type="match status" value="1"/>
</dbReference>
<dbReference type="Gene3D" id="3.30.70.270">
    <property type="match status" value="1"/>
</dbReference>
<dbReference type="InterPro" id="IPR035919">
    <property type="entry name" value="EAL_sf"/>
</dbReference>
<evidence type="ECO:0000313" key="4">
    <source>
        <dbReference type="Proteomes" id="UP000815846"/>
    </source>
</evidence>
<dbReference type="InterPro" id="IPR043128">
    <property type="entry name" value="Rev_trsase/Diguanyl_cyclase"/>
</dbReference>
<dbReference type="RefSeq" id="WP_101345559.1">
    <property type="nucleotide sequence ID" value="NZ_PJAI02000006.1"/>
</dbReference>
<comment type="caution">
    <text evidence="3">The sequence shown here is derived from an EMBL/GenBank/DDBJ whole genome shotgun (WGS) entry which is preliminary data.</text>
</comment>